<dbReference type="Proteomes" id="UP000177838">
    <property type="component" value="Unassembled WGS sequence"/>
</dbReference>
<keyword evidence="4 6" id="KW-1133">Transmembrane helix</keyword>
<evidence type="ECO:0000256" key="4">
    <source>
        <dbReference type="ARBA" id="ARBA00022989"/>
    </source>
</evidence>
<evidence type="ECO:0008006" key="9">
    <source>
        <dbReference type="Google" id="ProtNLM"/>
    </source>
</evidence>
<evidence type="ECO:0000256" key="1">
    <source>
        <dbReference type="ARBA" id="ARBA00004167"/>
    </source>
</evidence>
<accession>A0A1G2QGV7</accession>
<sequence length="133" mass="13939">MKHNKGFTLIELLVVIAIIGILASIVLVSLSGARVRARDAGIRADLAGSRIGAELFYSTTGGNTYYGLCSSLQLAPYLAGKGAPGVNYVCESNEQSYVIGVALSSGYFCVDSRRVVGDYLGPLPATFPGFVCP</sequence>
<dbReference type="PANTHER" id="PTHR30093">
    <property type="entry name" value="GENERAL SECRETION PATHWAY PROTEIN G"/>
    <property type="match status" value="1"/>
</dbReference>
<keyword evidence="3 6" id="KW-0812">Transmembrane</keyword>
<dbReference type="InterPro" id="IPR012902">
    <property type="entry name" value="N_methyl_site"/>
</dbReference>
<reference evidence="7 8" key="1">
    <citation type="journal article" date="2016" name="Nat. Commun.">
        <title>Thousands of microbial genomes shed light on interconnected biogeochemical processes in an aquifer system.</title>
        <authorList>
            <person name="Anantharaman K."/>
            <person name="Brown C.T."/>
            <person name="Hug L.A."/>
            <person name="Sharon I."/>
            <person name="Castelle C.J."/>
            <person name="Probst A.J."/>
            <person name="Thomas B.C."/>
            <person name="Singh A."/>
            <person name="Wilkins M.J."/>
            <person name="Karaoz U."/>
            <person name="Brodie E.L."/>
            <person name="Williams K.H."/>
            <person name="Hubbard S.S."/>
            <person name="Banfield J.F."/>
        </authorList>
    </citation>
    <scope>NUCLEOTIDE SEQUENCE [LARGE SCALE GENOMIC DNA]</scope>
</reference>
<comment type="caution">
    <text evidence="7">The sequence shown here is derived from an EMBL/GenBank/DDBJ whole genome shotgun (WGS) entry which is preliminary data.</text>
</comment>
<comment type="subcellular location">
    <subcellularLocation>
        <location evidence="1">Membrane</location>
        <topology evidence="1">Single-pass membrane protein</topology>
    </subcellularLocation>
</comment>
<evidence type="ECO:0000256" key="6">
    <source>
        <dbReference type="SAM" id="Phobius"/>
    </source>
</evidence>
<dbReference type="GO" id="GO:0015628">
    <property type="term" value="P:protein secretion by the type II secretion system"/>
    <property type="evidence" value="ECO:0007669"/>
    <property type="project" value="InterPro"/>
</dbReference>
<keyword evidence="5 6" id="KW-0472">Membrane</keyword>
<keyword evidence="2" id="KW-0488">Methylation</keyword>
<evidence type="ECO:0000313" key="7">
    <source>
        <dbReference type="EMBL" id="OHA59820.1"/>
    </source>
</evidence>
<evidence type="ECO:0000313" key="8">
    <source>
        <dbReference type="Proteomes" id="UP000177838"/>
    </source>
</evidence>
<dbReference type="Gene3D" id="3.30.700.10">
    <property type="entry name" value="Glycoprotein, Type 4 Pilin"/>
    <property type="match status" value="1"/>
</dbReference>
<dbReference type="PANTHER" id="PTHR30093:SF44">
    <property type="entry name" value="TYPE II SECRETION SYSTEM CORE PROTEIN G"/>
    <property type="match status" value="1"/>
</dbReference>
<name>A0A1G2QGV7_9BACT</name>
<dbReference type="GO" id="GO:0015627">
    <property type="term" value="C:type II protein secretion system complex"/>
    <property type="evidence" value="ECO:0007669"/>
    <property type="project" value="InterPro"/>
</dbReference>
<dbReference type="GO" id="GO:0016020">
    <property type="term" value="C:membrane"/>
    <property type="evidence" value="ECO:0007669"/>
    <property type="project" value="UniProtKB-SubCell"/>
</dbReference>
<dbReference type="NCBIfam" id="TIGR02532">
    <property type="entry name" value="IV_pilin_GFxxxE"/>
    <property type="match status" value="1"/>
</dbReference>
<dbReference type="InterPro" id="IPR045584">
    <property type="entry name" value="Pilin-like"/>
</dbReference>
<dbReference type="AlphaFoldDB" id="A0A1G2QGV7"/>
<dbReference type="STRING" id="1802439.A2589_03200"/>
<dbReference type="InterPro" id="IPR002416">
    <property type="entry name" value="T2SS_protein-GspH"/>
</dbReference>
<dbReference type="PROSITE" id="PS00409">
    <property type="entry name" value="PROKAR_NTER_METHYL"/>
    <property type="match status" value="1"/>
</dbReference>
<organism evidence="7 8">
    <name type="scientific">Candidatus Vogelbacteria bacterium RIFOXYD1_FULL_46_19</name>
    <dbReference type="NCBI Taxonomy" id="1802439"/>
    <lineage>
        <taxon>Bacteria</taxon>
        <taxon>Candidatus Vogeliibacteriota</taxon>
    </lineage>
</organism>
<proteinExistence type="predicted"/>
<gene>
    <name evidence="7" type="ORF">A2589_03200</name>
</gene>
<evidence type="ECO:0000256" key="2">
    <source>
        <dbReference type="ARBA" id="ARBA00022481"/>
    </source>
</evidence>
<dbReference type="EMBL" id="MHTK01000005">
    <property type="protein sequence ID" value="OHA59820.1"/>
    <property type="molecule type" value="Genomic_DNA"/>
</dbReference>
<evidence type="ECO:0000256" key="5">
    <source>
        <dbReference type="ARBA" id="ARBA00023136"/>
    </source>
</evidence>
<dbReference type="PRINTS" id="PR00885">
    <property type="entry name" value="BCTERIALGSPH"/>
</dbReference>
<feature type="transmembrane region" description="Helical" evidence="6">
    <location>
        <begin position="12"/>
        <end position="33"/>
    </location>
</feature>
<dbReference type="SUPFAM" id="SSF54523">
    <property type="entry name" value="Pili subunits"/>
    <property type="match status" value="1"/>
</dbReference>
<dbReference type="Pfam" id="PF07963">
    <property type="entry name" value="N_methyl"/>
    <property type="match status" value="1"/>
</dbReference>
<protein>
    <recommendedName>
        <fullName evidence="9">Type II secretion system protein GspG C-terminal domain-containing protein</fullName>
    </recommendedName>
</protein>
<evidence type="ECO:0000256" key="3">
    <source>
        <dbReference type="ARBA" id="ARBA00022692"/>
    </source>
</evidence>